<evidence type="ECO:0000313" key="1">
    <source>
        <dbReference type="EMBL" id="MCG4611933.1"/>
    </source>
</evidence>
<dbReference type="Proteomes" id="UP001298681">
    <property type="component" value="Unassembled WGS sequence"/>
</dbReference>
<keyword evidence="2" id="KW-1185">Reference proteome</keyword>
<dbReference type="EMBL" id="JAKNHQ010000030">
    <property type="protein sequence ID" value="MCG4611933.1"/>
    <property type="molecule type" value="Genomic_DNA"/>
</dbReference>
<organism evidence="1 2">
    <name type="scientific">Anaeromassilibacillus senegalensis</name>
    <dbReference type="NCBI Taxonomy" id="1673717"/>
    <lineage>
        <taxon>Bacteria</taxon>
        <taxon>Bacillati</taxon>
        <taxon>Bacillota</taxon>
        <taxon>Clostridia</taxon>
        <taxon>Eubacteriales</taxon>
        <taxon>Acutalibacteraceae</taxon>
        <taxon>Anaeromassilibacillus</taxon>
    </lineage>
</organism>
<gene>
    <name evidence="1" type="ORF">L0P57_13460</name>
</gene>
<protein>
    <submittedName>
        <fullName evidence="1">Uncharacterized protein</fullName>
    </submittedName>
</protein>
<dbReference type="RefSeq" id="WP_087234613.1">
    <property type="nucleotide sequence ID" value="NZ_JAKNHQ010000030.1"/>
</dbReference>
<name>A0ABS9MM81_9FIRM</name>
<sequence length="166" mass="19665">MVFDMAFHMAFPFWEEIQEQGCGIEFAYARTATLESYSENRHFAIALLKSRTDDTYWLKYYICKWEKSPTRAKDCILLSCNRKASSLAEKANQTYPTHVQRVDGFDGYRCYFYQRRQKIYSWWVACPDEWAEMERVVQELIHEIPYPSPLHEPCFITVSQALSEGI</sequence>
<reference evidence="1 2" key="1">
    <citation type="submission" date="2022-01" db="EMBL/GenBank/DDBJ databases">
        <title>Collection of gut derived symbiotic bacterial strains cultured from healthy donors.</title>
        <authorList>
            <person name="Lin H."/>
            <person name="Kohout C."/>
            <person name="Waligurski E."/>
            <person name="Pamer E.G."/>
        </authorList>
    </citation>
    <scope>NUCLEOTIDE SEQUENCE [LARGE SCALE GENOMIC DNA]</scope>
    <source>
        <strain evidence="1 2">DFI.7.58</strain>
    </source>
</reference>
<accession>A0ABS9MM81</accession>
<comment type="caution">
    <text evidence="1">The sequence shown here is derived from an EMBL/GenBank/DDBJ whole genome shotgun (WGS) entry which is preliminary data.</text>
</comment>
<proteinExistence type="predicted"/>
<evidence type="ECO:0000313" key="2">
    <source>
        <dbReference type="Proteomes" id="UP001298681"/>
    </source>
</evidence>